<protein>
    <submittedName>
        <fullName evidence="1">Uncharacterized protein</fullName>
    </submittedName>
</protein>
<evidence type="ECO:0000313" key="1">
    <source>
        <dbReference type="EMBL" id="CDW88656.1"/>
    </source>
</evidence>
<reference evidence="1 2" key="1">
    <citation type="submission" date="2014-06" db="EMBL/GenBank/DDBJ databases">
        <authorList>
            <person name="Swart Estienne"/>
        </authorList>
    </citation>
    <scope>NUCLEOTIDE SEQUENCE [LARGE SCALE GENOMIC DNA]</scope>
    <source>
        <strain evidence="1 2">130c</strain>
    </source>
</reference>
<dbReference type="EMBL" id="CCKQ01016782">
    <property type="protein sequence ID" value="CDW88656.1"/>
    <property type="molecule type" value="Genomic_DNA"/>
</dbReference>
<dbReference type="Proteomes" id="UP000039865">
    <property type="component" value="Unassembled WGS sequence"/>
</dbReference>
<organism evidence="1 2">
    <name type="scientific">Stylonychia lemnae</name>
    <name type="common">Ciliate</name>
    <dbReference type="NCBI Taxonomy" id="5949"/>
    <lineage>
        <taxon>Eukaryota</taxon>
        <taxon>Sar</taxon>
        <taxon>Alveolata</taxon>
        <taxon>Ciliophora</taxon>
        <taxon>Intramacronucleata</taxon>
        <taxon>Spirotrichea</taxon>
        <taxon>Stichotrichia</taxon>
        <taxon>Sporadotrichida</taxon>
        <taxon>Oxytrichidae</taxon>
        <taxon>Stylonychinae</taxon>
        <taxon>Stylonychia</taxon>
    </lineage>
</organism>
<dbReference type="InParanoid" id="A0A078B315"/>
<proteinExistence type="predicted"/>
<name>A0A078B315_STYLE</name>
<gene>
    <name evidence="1" type="primary">Contig15884.g16933</name>
    <name evidence="1" type="ORF">STYLEM_17779</name>
</gene>
<dbReference type="AlphaFoldDB" id="A0A078B315"/>
<sequence>MTDIAIRANGGLPQVGFFTHQDKRTQDVLQAKRTHFQLGNHPRISMSQQKLSYQDYVQQRNDQLGKQGSAFQSQKSNFDLGDSRSKNNFYVTTYNHNTDSRKYMGFTKVKGIENKNFSSCISHGAPKPQVLYSANTLAYRPMTSKVTQVDKDFIKNIKGNHFNIGTNQLAPNLYVSVSMHNFDFKGNAMNIRAKLDQNKKDDLRRSHFNVGGESYNLVSQQKLAYRPLTASVVHLNAEKKAELRKSHWGVGENAKTRVGSSNPFVTNNMMNYKWVQPIPKMN</sequence>
<dbReference type="OrthoDB" id="324721at2759"/>
<accession>A0A078B315</accession>
<keyword evidence="2" id="KW-1185">Reference proteome</keyword>
<evidence type="ECO:0000313" key="2">
    <source>
        <dbReference type="Proteomes" id="UP000039865"/>
    </source>
</evidence>